<accession>A0A430J5W0</accession>
<name>A0A430J5W0_9BACL</name>
<dbReference type="Pfam" id="PF08680">
    <property type="entry name" value="DUF1779"/>
    <property type="match status" value="1"/>
</dbReference>
<dbReference type="InterPro" id="IPR014794">
    <property type="entry name" value="DUF1779"/>
</dbReference>
<keyword evidence="1" id="KW-0472">Membrane</keyword>
<keyword evidence="1" id="KW-0812">Transmembrane</keyword>
<dbReference type="AlphaFoldDB" id="A0A430J5W0"/>
<dbReference type="OrthoDB" id="2374820at2"/>
<feature type="transmembrane region" description="Helical" evidence="1">
    <location>
        <begin position="7"/>
        <end position="24"/>
    </location>
</feature>
<keyword evidence="3" id="KW-1185">Reference proteome</keyword>
<sequence length="246" mass="26370">MRGQGRWVQAIVMVSIVLLSFGWIRHAEAETGQDARKLLAAAGPFVDSNHNTTFKYNAYFGSCEGTDVNVQKAGATLASALGFQGAAGGDSSIYSSRMTLAPNVAASLTVASPAGQRACYAVVRLDAAGSVDESQLLSWQEQMDGKLQEQDVRGHWNVMVQGYVSSEKMADNPELLLDDIVLACGGKVVENYSDAHTFSRSMVSGKFKASVQSGKHTVNAQVALHRDSTSGEWRVTVGTPLITMEY</sequence>
<evidence type="ECO:0000256" key="1">
    <source>
        <dbReference type="SAM" id="Phobius"/>
    </source>
</evidence>
<dbReference type="InterPro" id="IPR036209">
    <property type="entry name" value="YwmB-like_sf"/>
</dbReference>
<dbReference type="Gene3D" id="3.30.360.40">
    <property type="entry name" value="YwmB-like"/>
    <property type="match status" value="1"/>
</dbReference>
<comment type="caution">
    <text evidence="2">The sequence shown here is derived from an EMBL/GenBank/DDBJ whole genome shotgun (WGS) entry which is preliminary data.</text>
</comment>
<keyword evidence="1" id="KW-1133">Transmembrane helix</keyword>
<dbReference type="SUPFAM" id="SSF143842">
    <property type="entry name" value="YwmB-like"/>
    <property type="match status" value="1"/>
</dbReference>
<organism evidence="2 3">
    <name type="scientific">Paenibacillus whitsoniae</name>
    <dbReference type="NCBI Taxonomy" id="2496558"/>
    <lineage>
        <taxon>Bacteria</taxon>
        <taxon>Bacillati</taxon>
        <taxon>Bacillota</taxon>
        <taxon>Bacilli</taxon>
        <taxon>Bacillales</taxon>
        <taxon>Paenibacillaceae</taxon>
        <taxon>Paenibacillus</taxon>
    </lineage>
</organism>
<proteinExistence type="predicted"/>
<evidence type="ECO:0000313" key="2">
    <source>
        <dbReference type="EMBL" id="RTE03946.1"/>
    </source>
</evidence>
<protein>
    <recommendedName>
        <fullName evidence="4">TATA-box binding</fullName>
    </recommendedName>
</protein>
<dbReference type="RefSeq" id="WP_126144400.1">
    <property type="nucleotide sequence ID" value="NZ_RXHU01000098.1"/>
</dbReference>
<evidence type="ECO:0000313" key="3">
    <source>
        <dbReference type="Proteomes" id="UP000276128"/>
    </source>
</evidence>
<dbReference type="EMBL" id="RXHU01000098">
    <property type="protein sequence ID" value="RTE03946.1"/>
    <property type="molecule type" value="Genomic_DNA"/>
</dbReference>
<dbReference type="Proteomes" id="UP000276128">
    <property type="component" value="Unassembled WGS sequence"/>
</dbReference>
<gene>
    <name evidence="2" type="ORF">EJQ19_27335</name>
</gene>
<reference evidence="2 3" key="1">
    <citation type="submission" date="2018-12" db="EMBL/GenBank/DDBJ databases">
        <title>Bacillus ochoae sp. nov., Paenibacillus whitsoniae sp. nov., Paenibacillus spiritus sp. nov. Isolated from the Mars Exploration Rover during spacecraft assembly.</title>
        <authorList>
            <person name="Seuylemezian A."/>
            <person name="Vaishampayan P."/>
        </authorList>
    </citation>
    <scope>NUCLEOTIDE SEQUENCE [LARGE SCALE GENOMIC DNA]</scope>
    <source>
        <strain evidence="2 3">MER 54</strain>
    </source>
</reference>
<evidence type="ECO:0008006" key="4">
    <source>
        <dbReference type="Google" id="ProtNLM"/>
    </source>
</evidence>